<feature type="region of interest" description="Disordered" evidence="8">
    <location>
        <begin position="97"/>
        <end position="138"/>
    </location>
</feature>
<dbReference type="InterPro" id="IPR012337">
    <property type="entry name" value="RNaseH-like_sf"/>
</dbReference>
<accession>A0A9R1XWP7</accession>
<keyword evidence="5" id="KW-0238">DNA-binding</keyword>
<evidence type="ECO:0000256" key="8">
    <source>
        <dbReference type="SAM" id="MobiDB-lite"/>
    </source>
</evidence>
<dbReference type="GO" id="GO:0008270">
    <property type="term" value="F:zinc ion binding"/>
    <property type="evidence" value="ECO:0007669"/>
    <property type="project" value="UniProtKB-KW"/>
</dbReference>
<dbReference type="InterPro" id="IPR008906">
    <property type="entry name" value="HATC_C_dom"/>
</dbReference>
<evidence type="ECO:0000259" key="9">
    <source>
        <dbReference type="PROSITE" id="PS50808"/>
    </source>
</evidence>
<feature type="domain" description="BED-type" evidence="9">
    <location>
        <begin position="33"/>
        <end position="90"/>
    </location>
</feature>
<dbReference type="PANTHER" id="PTHR32166:SF122">
    <property type="entry name" value="OS09G0499600 PROTEIN"/>
    <property type="match status" value="1"/>
</dbReference>
<dbReference type="GO" id="GO:0046983">
    <property type="term" value="F:protein dimerization activity"/>
    <property type="evidence" value="ECO:0007669"/>
    <property type="project" value="InterPro"/>
</dbReference>
<organism evidence="10 11">
    <name type="scientific">Lactuca sativa</name>
    <name type="common">Garden lettuce</name>
    <dbReference type="NCBI Taxonomy" id="4236"/>
    <lineage>
        <taxon>Eukaryota</taxon>
        <taxon>Viridiplantae</taxon>
        <taxon>Streptophyta</taxon>
        <taxon>Embryophyta</taxon>
        <taxon>Tracheophyta</taxon>
        <taxon>Spermatophyta</taxon>
        <taxon>Magnoliopsida</taxon>
        <taxon>eudicotyledons</taxon>
        <taxon>Gunneridae</taxon>
        <taxon>Pentapetalae</taxon>
        <taxon>asterids</taxon>
        <taxon>campanulids</taxon>
        <taxon>Asterales</taxon>
        <taxon>Asteraceae</taxon>
        <taxon>Cichorioideae</taxon>
        <taxon>Cichorieae</taxon>
        <taxon>Lactucinae</taxon>
        <taxon>Lactuca</taxon>
    </lineage>
</organism>
<dbReference type="InterPro" id="IPR007021">
    <property type="entry name" value="DUF659"/>
</dbReference>
<comment type="caution">
    <text evidence="10">The sequence shown here is derived from an EMBL/GenBank/DDBJ whole genome shotgun (WGS) entry which is preliminary data.</text>
</comment>
<dbReference type="AlphaFoldDB" id="A0A9R1XWP7"/>
<sequence>MDANSSHAFVNPPTTTTPTTNTRSDANATSVSANKDMAWEWGVQKDPLKKQNIWCTLCNKRVCGGITRLKEHLTHTGGNVAACPNVTTEITKKVLESMKEKDKKKKERQRTMEILRSTSSIDLSENDDEQDDTPQPQVTKRKFKVAWKKIAVWAYSVGLPFNVVCDEGFQDVINAIGEYGRDGKHISLISFLVNCPTGTVFLKSIDASEHIHNAEYVVKKVNEVIAEVGEENVVQFITDNGSNYKAAGNIFEEQHPRLFWTPCAAHCVNLIVQDIGKKEATIATALNEARAIVVYIYNHGRILNMMKKLTKNRELHRSCVTRFATQFYTLQSVHENQHHVQVLFVSEQWRKSDFAKKAPGKKVEKIVSKQSFWDGVYLACQIYAPLVDIVRLVDTEERPCMGILSIIQTRCNDQLLHPLHADKSKEYEANKQVMTGLYVAIDCLVPDEDENDTLRQELNLYIDLSGQFGSPAAKRSMTKVALYIWWRSYGIDTPILRKFAITVLSQTCSASPCERNWSTFDNLHSKKRNCLLQQKLNELVFIQYNTRLQKCFMSLQNKSLDPILLRDVEENDDWTIPTEDELQDFVDGGDDLLWSDVQEAMGANVDAQPDIRSKRERYRDDDGDDITDVGNDLDEEVNALHDVDSDAEPVPCD</sequence>
<dbReference type="PROSITE" id="PS50808">
    <property type="entry name" value="ZF_BED"/>
    <property type="match status" value="1"/>
</dbReference>
<keyword evidence="4" id="KW-0862">Zinc</keyword>
<feature type="compositionally biased region" description="Low complexity" evidence="8">
    <location>
        <begin position="11"/>
        <end position="22"/>
    </location>
</feature>
<dbReference type="Pfam" id="PF04937">
    <property type="entry name" value="DUF659"/>
    <property type="match status" value="1"/>
</dbReference>
<keyword evidence="3 7" id="KW-0863">Zinc-finger</keyword>
<dbReference type="EMBL" id="NBSK02000001">
    <property type="protein sequence ID" value="KAJ0225094.1"/>
    <property type="molecule type" value="Genomic_DNA"/>
</dbReference>
<evidence type="ECO:0000256" key="6">
    <source>
        <dbReference type="ARBA" id="ARBA00023242"/>
    </source>
</evidence>
<dbReference type="PANTHER" id="PTHR32166">
    <property type="entry name" value="OSJNBA0013A04.12 PROTEIN"/>
    <property type="match status" value="1"/>
</dbReference>
<name>A0A9R1XWP7_LACSA</name>
<evidence type="ECO:0000256" key="1">
    <source>
        <dbReference type="ARBA" id="ARBA00004123"/>
    </source>
</evidence>
<keyword evidence="6" id="KW-0539">Nucleus</keyword>
<gene>
    <name evidence="10" type="ORF">LSAT_V11C100039480</name>
</gene>
<evidence type="ECO:0000256" key="3">
    <source>
        <dbReference type="ARBA" id="ARBA00022771"/>
    </source>
</evidence>
<keyword evidence="2" id="KW-0479">Metal-binding</keyword>
<evidence type="ECO:0000256" key="4">
    <source>
        <dbReference type="ARBA" id="ARBA00022833"/>
    </source>
</evidence>
<protein>
    <recommendedName>
        <fullName evidence="9">BED-type domain-containing protein</fullName>
    </recommendedName>
</protein>
<dbReference type="InterPro" id="IPR003656">
    <property type="entry name" value="Znf_BED"/>
</dbReference>
<keyword evidence="11" id="KW-1185">Reference proteome</keyword>
<comment type="subcellular location">
    <subcellularLocation>
        <location evidence="1">Nucleus</location>
    </subcellularLocation>
</comment>
<evidence type="ECO:0000256" key="5">
    <source>
        <dbReference type="ARBA" id="ARBA00023125"/>
    </source>
</evidence>
<dbReference type="Proteomes" id="UP000235145">
    <property type="component" value="Unassembled WGS sequence"/>
</dbReference>
<evidence type="ECO:0000256" key="7">
    <source>
        <dbReference type="PROSITE-ProRule" id="PRU00027"/>
    </source>
</evidence>
<evidence type="ECO:0000313" key="10">
    <source>
        <dbReference type="EMBL" id="KAJ0225094.1"/>
    </source>
</evidence>
<dbReference type="SUPFAM" id="SSF53098">
    <property type="entry name" value="Ribonuclease H-like"/>
    <property type="match status" value="1"/>
</dbReference>
<evidence type="ECO:0000256" key="2">
    <source>
        <dbReference type="ARBA" id="ARBA00022723"/>
    </source>
</evidence>
<dbReference type="GO" id="GO:0003677">
    <property type="term" value="F:DNA binding"/>
    <property type="evidence" value="ECO:0007669"/>
    <property type="project" value="UniProtKB-KW"/>
</dbReference>
<dbReference type="GO" id="GO:0005634">
    <property type="term" value="C:nucleus"/>
    <property type="evidence" value="ECO:0007669"/>
    <property type="project" value="UniProtKB-SubCell"/>
</dbReference>
<proteinExistence type="predicted"/>
<dbReference type="Pfam" id="PF05699">
    <property type="entry name" value="Dimer_Tnp_hAT"/>
    <property type="match status" value="1"/>
</dbReference>
<feature type="region of interest" description="Disordered" evidence="8">
    <location>
        <begin position="1"/>
        <end position="31"/>
    </location>
</feature>
<reference evidence="10 11" key="1">
    <citation type="journal article" date="2017" name="Nat. Commun.">
        <title>Genome assembly with in vitro proximity ligation data and whole-genome triplication in lettuce.</title>
        <authorList>
            <person name="Reyes-Chin-Wo S."/>
            <person name="Wang Z."/>
            <person name="Yang X."/>
            <person name="Kozik A."/>
            <person name="Arikit S."/>
            <person name="Song C."/>
            <person name="Xia L."/>
            <person name="Froenicke L."/>
            <person name="Lavelle D.O."/>
            <person name="Truco M.J."/>
            <person name="Xia R."/>
            <person name="Zhu S."/>
            <person name="Xu C."/>
            <person name="Xu H."/>
            <person name="Xu X."/>
            <person name="Cox K."/>
            <person name="Korf I."/>
            <person name="Meyers B.C."/>
            <person name="Michelmore R.W."/>
        </authorList>
    </citation>
    <scope>NUCLEOTIDE SEQUENCE [LARGE SCALE GENOMIC DNA]</scope>
    <source>
        <strain evidence="11">cv. Salinas</strain>
        <tissue evidence="10">Seedlings</tissue>
    </source>
</reference>
<evidence type="ECO:0000313" key="11">
    <source>
        <dbReference type="Proteomes" id="UP000235145"/>
    </source>
</evidence>